<dbReference type="EMBL" id="SCFB01000010">
    <property type="protein sequence ID" value="RZI45532.1"/>
    <property type="molecule type" value="Genomic_DNA"/>
</dbReference>
<evidence type="ECO:0000256" key="1">
    <source>
        <dbReference type="PROSITE-ProRule" id="PRU01319"/>
    </source>
</evidence>
<proteinExistence type="inferred from homology"/>
<comment type="similarity">
    <text evidence="2">Belongs to the RNase HII family.</text>
</comment>
<comment type="catalytic activity">
    <reaction evidence="2">
        <text>Endonucleolytic cleavage to 5'-phosphomonoester.</text>
        <dbReference type="EC" id="3.1.26.4"/>
    </reaction>
</comment>
<evidence type="ECO:0000259" key="3">
    <source>
        <dbReference type="PROSITE" id="PS51975"/>
    </source>
</evidence>
<dbReference type="RefSeq" id="WP_130154393.1">
    <property type="nucleotide sequence ID" value="NZ_SCFB01000010.1"/>
</dbReference>
<keyword evidence="2" id="KW-0378">Hydrolase</keyword>
<evidence type="ECO:0000313" key="5">
    <source>
        <dbReference type="Proteomes" id="UP000293550"/>
    </source>
</evidence>
<dbReference type="GO" id="GO:0003723">
    <property type="term" value="F:RNA binding"/>
    <property type="evidence" value="ECO:0007669"/>
    <property type="project" value="UniProtKB-UniRule"/>
</dbReference>
<comment type="caution">
    <text evidence="4">The sequence shown here is derived from an EMBL/GenBank/DDBJ whole genome shotgun (WGS) entry which is preliminary data.</text>
</comment>
<keyword evidence="2" id="KW-0255">Endonuclease</keyword>
<keyword evidence="2" id="KW-0540">Nuclease</keyword>
<organism evidence="4 5">
    <name type="scientific">Candidatus Finniella inopinata</name>
    <dbReference type="NCBI Taxonomy" id="1696036"/>
    <lineage>
        <taxon>Bacteria</taxon>
        <taxon>Pseudomonadati</taxon>
        <taxon>Pseudomonadota</taxon>
        <taxon>Alphaproteobacteria</taxon>
        <taxon>Holosporales</taxon>
        <taxon>Candidatus Paracaedibacteraceae</taxon>
        <taxon>Candidatus Finniella</taxon>
    </lineage>
</organism>
<dbReference type="InterPro" id="IPR036397">
    <property type="entry name" value="RNaseH_sf"/>
</dbReference>
<name>A0A4Q7DFV6_9PROT</name>
<reference evidence="4 5" key="1">
    <citation type="submission" date="2018-10" db="EMBL/GenBank/DDBJ databases">
        <title>An updated phylogeny of the Alphaproteobacteria reveals that the parasitic Rickettsiales and Holosporales have independent origins.</title>
        <authorList>
            <person name="Munoz-Gomez S.A."/>
            <person name="Hess S."/>
            <person name="Burger G."/>
            <person name="Lang B.F."/>
            <person name="Susko E."/>
            <person name="Slamovits C.H."/>
            <person name="Roger A.J."/>
        </authorList>
    </citation>
    <scope>NUCLEOTIDE SEQUENCE [LARGE SCALE GENOMIC DNA]</scope>
    <source>
        <strain evidence="4">HOLO01</strain>
    </source>
</reference>
<dbReference type="InterPro" id="IPR024567">
    <property type="entry name" value="RNase_HII/HIII_dom"/>
</dbReference>
<dbReference type="Gene3D" id="3.30.420.10">
    <property type="entry name" value="Ribonuclease H-like superfamily/Ribonuclease H"/>
    <property type="match status" value="1"/>
</dbReference>
<dbReference type="Pfam" id="PF01351">
    <property type="entry name" value="RNase_HII"/>
    <property type="match status" value="1"/>
</dbReference>
<dbReference type="OrthoDB" id="9803420at2"/>
<gene>
    <name evidence="4" type="ORF">EQU50_06710</name>
</gene>
<evidence type="ECO:0000313" key="4">
    <source>
        <dbReference type="EMBL" id="RZI45532.1"/>
    </source>
</evidence>
<sequence length="77" mass="8411">MTRPNFDFENLYAGTVSGVDEAGCGPWAGPVVAAAAIINQLLFPQSFFEKINDSKKLSRKQRESFMAIALTSPQPSF</sequence>
<dbReference type="EC" id="3.1.26.4" evidence="2"/>
<dbReference type="GO" id="GO:0004523">
    <property type="term" value="F:RNA-DNA hybrid ribonuclease activity"/>
    <property type="evidence" value="ECO:0007669"/>
    <property type="project" value="UniProtKB-EC"/>
</dbReference>
<dbReference type="PROSITE" id="PS51975">
    <property type="entry name" value="RNASE_H_2"/>
    <property type="match status" value="1"/>
</dbReference>
<accession>A0A4Q7DFV6</accession>
<comment type="function">
    <text evidence="2">Endonuclease that specifically degrades the RNA of RNA-DNA hybrids.</text>
</comment>
<dbReference type="InterPro" id="IPR012337">
    <property type="entry name" value="RNaseH-like_sf"/>
</dbReference>
<protein>
    <recommendedName>
        <fullName evidence="2">Ribonuclease</fullName>
        <ecNumber evidence="2">3.1.26.4</ecNumber>
    </recommendedName>
</protein>
<evidence type="ECO:0000256" key="2">
    <source>
        <dbReference type="RuleBase" id="RU003515"/>
    </source>
</evidence>
<comment type="caution">
    <text evidence="1">Lacks conserved residue(s) required for the propagation of feature annotation.</text>
</comment>
<dbReference type="Proteomes" id="UP000293550">
    <property type="component" value="Unassembled WGS sequence"/>
</dbReference>
<dbReference type="SUPFAM" id="SSF53098">
    <property type="entry name" value="Ribonuclease H-like"/>
    <property type="match status" value="1"/>
</dbReference>
<feature type="domain" description="RNase H type-2" evidence="3">
    <location>
        <begin position="14"/>
        <end position="77"/>
    </location>
</feature>
<dbReference type="AlphaFoldDB" id="A0A4Q7DFV6"/>
<keyword evidence="5" id="KW-1185">Reference proteome</keyword>